<evidence type="ECO:0000313" key="2">
    <source>
        <dbReference type="EMBL" id="SUJ13933.1"/>
    </source>
</evidence>
<dbReference type="AlphaFoldDB" id="A0A380C6R2"/>
<evidence type="ECO:0000259" key="1">
    <source>
        <dbReference type="Pfam" id="PF04536"/>
    </source>
</evidence>
<dbReference type="RefSeq" id="WP_115170205.1">
    <property type="nucleotide sequence ID" value="NZ_JBPFQB010000001.1"/>
</dbReference>
<dbReference type="Proteomes" id="UP000254893">
    <property type="component" value="Unassembled WGS sequence"/>
</dbReference>
<organism evidence="2 3">
    <name type="scientific">Sphingobacterium spiritivorum</name>
    <name type="common">Flavobacterium spiritivorum</name>
    <dbReference type="NCBI Taxonomy" id="258"/>
    <lineage>
        <taxon>Bacteria</taxon>
        <taxon>Pseudomonadati</taxon>
        <taxon>Bacteroidota</taxon>
        <taxon>Sphingobacteriia</taxon>
        <taxon>Sphingobacteriales</taxon>
        <taxon>Sphingobacteriaceae</taxon>
        <taxon>Sphingobacterium</taxon>
    </lineage>
</organism>
<gene>
    <name evidence="2" type="ORF">NCTC11388_02305</name>
</gene>
<dbReference type="EMBL" id="UGYW01000002">
    <property type="protein sequence ID" value="SUJ13933.1"/>
    <property type="molecule type" value="Genomic_DNA"/>
</dbReference>
<evidence type="ECO:0000313" key="3">
    <source>
        <dbReference type="Proteomes" id="UP000254893"/>
    </source>
</evidence>
<proteinExistence type="predicted"/>
<protein>
    <submittedName>
        <fullName evidence="2">Domain of uncharacterized function (DUF477)</fullName>
    </submittedName>
</protein>
<feature type="domain" description="TPM" evidence="1">
    <location>
        <begin position="2"/>
        <end position="119"/>
    </location>
</feature>
<dbReference type="InterPro" id="IPR007621">
    <property type="entry name" value="TPM_dom"/>
</dbReference>
<dbReference type="PANTHER" id="PTHR30373">
    <property type="entry name" value="UPF0603 PROTEIN YGCG"/>
    <property type="match status" value="1"/>
</dbReference>
<dbReference type="Gene3D" id="3.10.310.50">
    <property type="match status" value="1"/>
</dbReference>
<reference evidence="2 3" key="1">
    <citation type="submission" date="2018-06" db="EMBL/GenBank/DDBJ databases">
        <authorList>
            <consortium name="Pathogen Informatics"/>
            <person name="Doyle S."/>
        </authorList>
    </citation>
    <scope>NUCLEOTIDE SEQUENCE [LARGE SCALE GENOMIC DNA]</scope>
    <source>
        <strain evidence="2 3">NCTC11388</strain>
    </source>
</reference>
<sequence>MQILNSEEQEKIAHAISLAENMTSGEIRIVMERMCKDKDPIKRAVSYFGKLEMHNTVQRNGVLIYMAADDHVFAIIGDAGINERVEGDFWESTKELMAESFRKGELANGLIAGVHSVAKKLQHFYPRRSDDINELPNEVYFGDN</sequence>
<dbReference type="PANTHER" id="PTHR30373:SF8">
    <property type="entry name" value="BLL7265 PROTEIN"/>
    <property type="match status" value="1"/>
</dbReference>
<accession>A0A380C6R2</accession>
<name>A0A380C6R2_SPHSI</name>
<dbReference type="Pfam" id="PF04536">
    <property type="entry name" value="TPM_phosphatase"/>
    <property type="match status" value="1"/>
</dbReference>